<evidence type="ECO:0000256" key="1">
    <source>
        <dbReference type="SAM" id="MobiDB-lite"/>
    </source>
</evidence>
<comment type="caution">
    <text evidence="4">The sequence shown here is derived from an EMBL/GenBank/DDBJ whole genome shotgun (WGS) entry which is preliminary data.</text>
</comment>
<name>A0AAX0YT83_9GAMM</name>
<evidence type="ECO:0000256" key="2">
    <source>
        <dbReference type="SAM" id="SignalP"/>
    </source>
</evidence>
<feature type="compositionally biased region" description="Acidic residues" evidence="1">
    <location>
        <begin position="3523"/>
        <end position="3534"/>
    </location>
</feature>
<gene>
    <name evidence="4" type="ORF">C0W53_16150</name>
</gene>
<feature type="domain" description="GEVED" evidence="3">
    <location>
        <begin position="2435"/>
        <end position="2522"/>
    </location>
</feature>
<organism evidence="4 5">
    <name type="scientific">Photobacterium kishitanii</name>
    <dbReference type="NCBI Taxonomy" id="318456"/>
    <lineage>
        <taxon>Bacteria</taxon>
        <taxon>Pseudomonadati</taxon>
        <taxon>Pseudomonadota</taxon>
        <taxon>Gammaproteobacteria</taxon>
        <taxon>Vibrionales</taxon>
        <taxon>Vibrionaceae</taxon>
        <taxon>Photobacterium</taxon>
    </lineage>
</organism>
<feature type="domain" description="GEVED" evidence="3">
    <location>
        <begin position="4102"/>
        <end position="4178"/>
    </location>
</feature>
<feature type="chain" id="PRO_5043544592" description="GEVED domain-containing protein" evidence="2">
    <location>
        <begin position="28"/>
        <end position="6655"/>
    </location>
</feature>
<protein>
    <recommendedName>
        <fullName evidence="3">GEVED domain-containing protein</fullName>
    </recommendedName>
</protein>
<feature type="domain" description="GEVED" evidence="3">
    <location>
        <begin position="5355"/>
        <end position="5434"/>
    </location>
</feature>
<evidence type="ECO:0000313" key="5">
    <source>
        <dbReference type="Proteomes" id="UP000240728"/>
    </source>
</evidence>
<dbReference type="SUPFAM" id="SSF82171">
    <property type="entry name" value="DPP6 N-terminal domain-like"/>
    <property type="match status" value="1"/>
</dbReference>
<feature type="domain" description="GEVED" evidence="3">
    <location>
        <begin position="3739"/>
        <end position="3819"/>
    </location>
</feature>
<keyword evidence="5" id="KW-1185">Reference proteome</keyword>
<dbReference type="SMART" id="SM00710">
    <property type="entry name" value="PbH1"/>
    <property type="match status" value="11"/>
</dbReference>
<dbReference type="Proteomes" id="UP000240728">
    <property type="component" value="Unassembled WGS sequence"/>
</dbReference>
<feature type="domain" description="GEVED" evidence="3">
    <location>
        <begin position="4995"/>
        <end position="5074"/>
    </location>
</feature>
<feature type="region of interest" description="Disordered" evidence="1">
    <location>
        <begin position="2561"/>
        <end position="2584"/>
    </location>
</feature>
<sequence length="6655" mass="703679">MKHFLFVICCKFFILIVLSLFSLVSYAQQCSSGINVSNGQYYFDGDNVPGTTGWGARNLTVNPTGLSGGTGSGGRIIVDSTWGWNNGNQWTNRNDATEAINITLTINGVTYARLTTPSNSQNTATLSALNGASFISGGGNVNVNPFGQYTHGAQLLLPNSVTTISNVQISGTETPFQGSGGFFGIGAQASAGDDGGIRVNSILQCGFEATDAPSSYGIARHNRDLVATNLRLGANVSYESTNLNSTLADRDSFDDGISSFPQNIIDPVTGAISLTATVTNGSGTSTNFVGWVDWDQDNIFQADEGVAITVPAAGSSNSACTNTSGNDFSCNLDFVVPTADRSNSGYFFSRFRLSTDALTTSTISTSVTGGEVEDYRFCIGCFDISGAIFIDENGDSNITGDGVTTNQPWVHLYRDDDNDGVPSAGDTLVKQQVANNGTYLFSMLPIDTYFVAVAPPKLSGALAEQTYAASNTYSNAFCDANGDGAVGDIPRTTSGACYSGIDGDRADSTSNSTTREHITKVDLSFSSGNQTNVDFGFSYNVVTNTDNSGQGSLEQFIRNANALTGANEMRFVPTVPANDSDGGADWWVVTPTSNLTTITGTNGANTTIDGTAYSNADGTTIIDPNPGNFSASQTIGSSDGCSVETLPALAKPELQIDRPTNSSAYNSELLIVNADNTTVRNVSLTGGSLGINVYSGGISGSLFEQNLIGIDPAGNDRVIGQDTCGTSTGCAGIAIANPSNASLISSTGIIQNNAIKTAHNNISFGNLNGQTATDHWLVKHNQLLGTTSTSGSYVYHNIYIRYGIPAYLDVLGNLMRDATGDGIYQLGTSNVALNQTFISNDIQNSGAAGIHVTSGHTDIITCNVIHNNGGAGVSVDGNTNVDGYLITKNSFAGNTLNAIDLHRGTTGQGVSLNNDACNTDGTGGANNNLARPEIDFSFLTGTSLRVIGNYCGTGTFTVEIYKASSATGDIGSDGKEAGEGLTFLGEVTGLTGGALDETLTVAGLSIGDEITIIVHRTADSGLGVVQDTSEFSANSLVDSLNKDWGDAPDSTLATGVNDYHTLRENNGANHVIKDSNNDNTPDVILGALIDADFNGFNTLDALGDNLDNLNDEDGATAEGYYVINRPKSISVTITKDPTLATATFHLHGWFDWNRDGDWDDPDEHVINETTVAPGTANYNFMVPATAVLGVSYARFRVCSTGDCNTPTGSSIDGEVEDYSDINISLDFGDAPDSGVGVGPDNYRTLEADDGPRHETSPDLYLGTGTDTEVDGLQNATATGDNTNNTNDEDSLTLPPLTTLTTTYNATAVTNNTTGNDAYVYAWLDLDRNGRFDRDELVSNGTGAGGAVVVANGDTSKTLTWPGISSLTNNSAIYLRIRIVASLLTDIATGSDEDPRSFGLQTSGEVEDYRLQVADQDFGDLLDTYKTLALSGGPYHGLGNINNLHIGSNNIDTEADGQPSAAANDDDNNVNDDENAFVTLPAPILALTASEYTIAVPVYNNTGSSVNLSAWLDWDNNGQFEAEEYATVVVPHGTVVGNPMTLTFTGISAANVSTAALRLRLSTDSLANTAWGGGASDGEVEDHYIPVGDFDFGDANDVIAGTAGGSGDYRSRLVDNGPYHGIINSLYLGAEIPDADPDAYPSLGASYANGDNDNNRNDENGVDFIPLSLAHATYTARATVNNTTGSTATVHAWIDWDQNGEFEQDEYTSAPVANSTTGTVDLIWTTFTGRITGWTVSRVRITTDSLTNTAGATNLEDTRSLGLASDGEVEDYRVYIGEHDTGDAPNSYLTIPLDGGPCHALTATNTLYLGSTLFDNNLDGQPTPNANGDDIDGVDDEDGISGELPLVLVSDATYSINVKHNNTTGSSATLIAWLDKNQNNQFDANEVFDGFSVNNVITGTNELVTGRTLTWSGLSGQTQGTMALRIRYTTKQLTANDFGGPAPDGEVEDYMVFVGSYDFGDASDDNSGATSTSNYRTRLVDAGPYHGISSDLYIGPKVPDAESDAYNSVGVAMANGDDDDLNGDDEDGVQILPLDNSPIPTSYHTKVLVTNNTGSNATLHGWIDWNLNGRFDGDEHTSLTINSSVTNQTVDLTWTSFTGISAGAAVARFRLTTDDLINGAAATNLEDTRSLNGASDGEVEDHRLYIGNQDMGDAADSFLTLANSLGPFHGQSLYTSLFLGPVPTNEGDIDGQPTTAALGDDDDGLDDEQGINQPLAFISTANNTFDIDVKLQNTTANNATLTAWLDKNQDGVFSANEVVNTVNGAPWGINNISPGSSFITDGTAVALHWSGISGLQSGVMTLRLRLSTDPLTATQWGGQAIDGEVEDYVIYVGKFDFGDASDNGAGGTNASNYRTELGDSGPYHGISEQLFIGLQAPDDETDANINIGAGVADGDDTTGRNDEKGAYLLPLDNSPESTTYVAQVTVTNSTTNTATLHGWVDWDGNGRFDGDEYSSLPVVAGTSGDVLELTWTAPYPSIISGDVVVRLRLTTDTLINSAAATPTQEDTRSLNGASDGEVEDHSLYIGNYDLGDAPDSYLTLAISRGPYHPQRDFTTLYLGNMPVNEGDADGQPSADSLGDDDDGLDDEQAISQPLAIVSPSITTFSIPVRLNNSTVNAATVIAWLDKNQDGFFSADEVVDTINGAAFAINNVSAGTNATSDANALTFVWNGLAGLTSGNMALRIRLSNDPLTETQWFGRASNGEVEDYMVYLGDFDFGDASDTSPAAAINDYQTVLSNNGPRHLIINDLYIGKKPDIDDGTLENATATADDITDDDDEGGFIFPPLTAGMNDYKISVIATNNTGSNASLVTWIDFNNNGVFENDEGQIITIPNGAVDATGEIEWNNIPTINNGSTLTLRSRLIPRVISQMSQASPLGVELGGEVEDHRINVGKQDMGDAPETYGTDPLNNGPHHIIINTSNLYLGSSNIDENIAVVASNNAQGDDLAGVDDEDGITEPLSPIAIDGSGYSLNVNVKNMTGNNAYLVGWIDANRNGAFEPIEGRVDIIPITQNGNYVYKFDSNQLTHLTAGVSYIRFRLSTDPLTVTDTGGLASDGEVEDYLVMIGAADLGDLPDTSNATATNNYQTDLINNGPLHNIDTLPSLFLGKVAPDADGDAPQSANSQGDDDNGSIPDDEESLGHALIPVLPINTEYQTFVTVTNGSATNAYLYVWIDWNRNGDFEADEIAQQGIVDATGTALVSTNGAFLIPANSGTASYRLGWTTPVATVNDRTYGIRLRVTTDVLVDDVSSTIFDARSLGAANDGEVEDYFLTAKNSDLGDAPDSYRTSTGRNGPYHAYLSLLYLGSANIDNDSTVIPSAASNSDDNTNNDDENGVVQPLPFVAATANSYSVDVSVYNQTGVMATLVAWLDKNQDGAFTADEVVDDLNVVTGSNPFNNVGFNTNNYPTGSNNRTNKVTLTWNNLPALTQGTLVLRIRLSHSELTDADWFGGAAGGEVEDYTVYVGNYDFGDAEDGQAGTAAGAGDYRTRLSDQGPYHGISADLFMGTNVTDAEADAYPSSATSKADGDDDNGGNDEDAVTFTALDNSPVPSNYNATVKVTNNTGNAATLYGWIDFDRNGRFDADEVASVSISTATTGADVILTWATIPNISSGNTLTRFRLTTDTLVHTGAMTDEDQRSLGGASDGEVEDHALYIGNYDGGDAPDSYQTSAATGGPAHRYNTQLYLGTNNIDAEVAVGSIGADYDDNTGDDENGLTLSTANDGDSNYQLTADVYNNSGVDAKLIVWVDWDRNNSFDADEAIVINNLVSNATLTPTLVTWNTISPVITPGNYYVRARLMASTEAISGATPGGLANSGEVEDHILVVKDPTVIVVEACQNANASFAAQGGFDVEQFEHVGTTTSIDWVTHNYLPSARVLSANSVLKDGTLGISFSGNAANHIENGTTQTSNNIYTNVQFYNGYDASNNPNANVTRYRLVMPADGSITVNSLKSGDEDAVLVISGVTTLGPILYYGSNRTADLSGTFTFNQNDTIDFIFRNTTPTGYMGTADFDITFNCKLDYGDAPTGYPTLKADDGARHIIEGTTGVDTLVLGSGKDIDLDGQPEVNALGDDNDAEGDDETLVIPANITAGTAESIDFVVAGGSGFINVWVDADIDNSFTTDGEHVLQDVAVATGSNPLDVIAPYLGSSGNTFMRVRLCSIANHCNTPTGLAGSGEVDDYQFNLLPAENGFGISNCDNHAQLTQVWWVQGSQRTIIDFTNLTTSGYPTISNANGTNMATGNGATEGTVTITDPLNGAVIVYGDGRGVFNGSTNAAVALPFTTGASADFPITVTPRPGNDLNQFYVFGNNFNIINAGELDFSTSNIINRGTVQNNSALESQLVVPHGNRSDSWLLTMTRNGQLQAFALTAGGINFTPIISTIPNGSGPATNKGAMDYSPVTGKLVIARDGISRLFIGDFNPNTGEFINVTSVTTGIARVGSSPRFSPDGKRVFFENGAGGDNGPLTYYDIPSNTVTTVSGMPGNVQSIKFGPDGRLYAWRGTNLDVIENWATTPTYTTSLTMPGSIGVESLPEVYAYCDYVGGTVTINDFGDAPDLTTQTETGDYRTTAVNNGAEHISTFTDVYLGQLAPDSDDGTLQNITATQDDISGDADEDGLQLVPLVASATSYQATVTVTNNSGNDAYLYAWIDWDNNGKFDKDEAIAANKITINTGANLAAQTLTWATLPELTSTDSFYIRVRIMYEDLADTAMGDAEDPRSYGSVSGGEVEDYQLVVEAVDFGDAPVGYGTLNAYHRPSSTLFLGEHRGDTEAVPVPDLLAMTDDNNASPDDEDGVNVLLPIPLDATEYSVVVEASNLSLTTDATLWGWIDWNSDGAFDATEAQQLLVTPATINGQYTLTWSGLSALTPSVSYLRLRLTTDILTAADWSSAATDGEIEDHKLVIGLFDFGDAPESYGTDRVNLTGEGNGPMHPISSTIFLGTVATDEEGEGFVDGIDNYGTAIDDNFAFNNDEDGVTILTSIAAQPGDTVALTVHVQTDVAAKVHGWLDFNGNGVFDHATEAATAIPLTNADNNTAKTLNFTVPGDVKEGISYLRVRICADTLACDTPHGLGGAGEVEDYQVTLVVQYDYGDAPEATGYQTLFLSGGPRHALGNTTISLGSILGDVDTDGFGDGTDTNGNATDDDIKGVSPSDEDGITSSFPYIYDLGSDLSFTAICNDHDGSSDLAATVYAWVDFNLDGDFIDAGEFTSQACTDTSNTANGSAVLAFTGYATPTSGISILRMRITTDTLLQVDVNKSASNGEIEDFELYLYQVSELDGGDAPESYLVEYSEGGPSHVFSSLMYLGANDVDGENAAASAMATSDDNNTANDEQGITLPRLLLGATTYSATATVFNNTGSDATLLAWLDSNRNGSFEASEALPPITISTSASTSDHTLAWTGLSPIGYGTYNLRVRLAPETDGLSMADHGGFATNGEVEDHQLTVYDCITEETTTFMDLTVGLSNGRYPPTTWQSKGLLIEETTTSYPFTRIQDVNVIGHGEPFGGGDTKMLWAQTNAISYTLVNTDGSPRTSNSVSSVGDPAGSAATIHVIALDLNNVIIGSKTYPDNGPTFEINSSDTGSVAIHRMVVYTSGSGAGSTAFDGFFGGITETCTVAVARDYGDAPDNASGTSNANYNTTLSDNGASHVRYDFDTNGQVDITLGNEWDTDDGTLQNTQANADDNTGTPNDEDGVVYSTTMKPDDDEIIQITITVDPGTNLSGLELYAWIDWNRDGDWDDVNEQVVNDSTATANAQTSYTVTVPTASSLGYTYMRVRVCSDVGCNTPVGEVSNGEVEDYRIFVSDLNLDNTCDRFLVTKSSNNGASFEYTRVDPLNSAFNFSDIKTGITDYPELNSLAFDRITGMVYGTYINSANNVAIVMTDKQGTSFIPRGEIISNGSYNLSKINGSSPQTYVAGDVFTDAIGSPNTGTLSTSGNEYYITNSAWNSVVTVNLADMTFSIKPLPPEILAGSLQRIGPDWAVSYHDGLIYGADLTGLKNAGVPKLYQYDIAADTVVSSNLNFNGRRPPNFASGAVATDDSTHLYMLTNGGDHDTTGDGNYDLFNRIGMYRINLVSGFTTFVDSSTDTSLQFNDAAGCLLSIDYGDAPESYGSAGHQNNDPLMNGIPNLILGTQWDPDLSDRYSSDATGDNLSGLNDEQGVAIPADIIVATVTSLPVTVTGIIGTTNYLSIFTDLNGNGVFTDTSEILVNDYPITLTAATQIVNVSVLLDAAASGGYSGDSFIRFRLCDAQNMCNTPTGLAINGEVEDYMYNLVNQIVLNGQVFEDNGKGSAVAHDGKREDQERGLANFIVKAIYRGPGIAGYVTGQEIIQTITAGDGSYSLVIPVELAGEDIEVQVVKQAQWLDISEVDATEVILGIHDKVTNVSVTDSLMLVTPAAGDFLEHLDFGKVKVPTLEPDNFTETEPGLAVFFSHKFNVNTSGNVSFSINNKQASPSGYNWQPILYFDANCNGELDAGVDGLVINPMAVNANGTTQVCVLVKVIVPNNVPLHAEYNYQLNADMVFSDTIGTGHGVTRLVSDIDTIRVSFHGAGELEIEKTVTNITQMGTESRSNQAQPGDVLEYKIYFINNGSGNIDNIKLFDAIPEYTDLSSVISCTSPAVLLPSSLTCNITTVDGLNNMGYEGGIEWQLIGTLVPAESGYVTYQVTIK</sequence>
<dbReference type="EMBL" id="PYOZ01000011">
    <property type="protein sequence ID" value="PSX43911.1"/>
    <property type="molecule type" value="Genomic_DNA"/>
</dbReference>
<feature type="domain" description="GEVED" evidence="3">
    <location>
        <begin position="2982"/>
        <end position="3060"/>
    </location>
</feature>
<feature type="domain" description="GEVED" evidence="3">
    <location>
        <begin position="2619"/>
        <end position="2708"/>
    </location>
</feature>
<feature type="compositionally biased region" description="Acidic residues" evidence="1">
    <location>
        <begin position="3122"/>
        <end position="3134"/>
    </location>
</feature>
<feature type="region of interest" description="Disordered" evidence="1">
    <location>
        <begin position="1449"/>
        <end position="1469"/>
    </location>
</feature>
<proteinExistence type="predicted"/>
<feature type="compositionally biased region" description="Polar residues" evidence="1">
    <location>
        <begin position="5661"/>
        <end position="5677"/>
    </location>
</feature>
<feature type="region of interest" description="Disordered" evidence="1">
    <location>
        <begin position="3514"/>
        <end position="3534"/>
    </location>
</feature>
<dbReference type="Pfam" id="PF20009">
    <property type="entry name" value="GEVED"/>
    <property type="match status" value="24"/>
</dbReference>
<feature type="domain" description="GEVED" evidence="3">
    <location>
        <begin position="3362"/>
        <end position="3458"/>
    </location>
</feature>
<feature type="domain" description="GEVED" evidence="3">
    <location>
        <begin position="4817"/>
        <end position="4893"/>
    </location>
</feature>
<dbReference type="InterPro" id="IPR045474">
    <property type="entry name" value="GEVED"/>
</dbReference>
<feature type="domain" description="GEVED" evidence="3">
    <location>
        <begin position="6175"/>
        <end position="6257"/>
    </location>
</feature>
<feature type="domain" description="GEVED" evidence="3">
    <location>
        <begin position="5181"/>
        <end position="5259"/>
    </location>
</feature>
<feature type="domain" description="GEVED" evidence="3">
    <location>
        <begin position="2240"/>
        <end position="2329"/>
    </location>
</feature>
<feature type="region of interest" description="Disordered" evidence="1">
    <location>
        <begin position="3109"/>
        <end position="3134"/>
    </location>
</feature>
<feature type="domain" description="GEVED" evidence="3">
    <location>
        <begin position="3165"/>
        <end position="3269"/>
    </location>
</feature>
<evidence type="ECO:0000259" key="3">
    <source>
        <dbReference type="Pfam" id="PF20009"/>
    </source>
</evidence>
<feature type="region of interest" description="Disordered" evidence="1">
    <location>
        <begin position="5652"/>
        <end position="5679"/>
    </location>
</feature>
<reference evidence="4 5" key="1">
    <citation type="submission" date="2018-01" db="EMBL/GenBank/DDBJ databases">
        <title>Whole genome sequencing of Histamine producing bacteria.</title>
        <authorList>
            <person name="Butler K."/>
        </authorList>
    </citation>
    <scope>NUCLEOTIDE SEQUENCE [LARGE SCALE GENOMIC DNA]</scope>
    <source>
        <strain evidence="4 5">A1-4</strain>
    </source>
</reference>
<feature type="domain" description="GEVED" evidence="3">
    <location>
        <begin position="1506"/>
        <end position="1584"/>
    </location>
</feature>
<accession>A0AAX0YT83</accession>
<feature type="domain" description="GEVED" evidence="3">
    <location>
        <begin position="1146"/>
        <end position="1219"/>
    </location>
</feature>
<feature type="domain" description="GEVED" evidence="3">
    <location>
        <begin position="1318"/>
        <end position="1410"/>
    </location>
</feature>
<feature type="domain" description="GEVED" evidence="3">
    <location>
        <begin position="288"/>
        <end position="377"/>
    </location>
</feature>
<feature type="domain" description="GEVED" evidence="3">
    <location>
        <begin position="3565"/>
        <end position="3649"/>
    </location>
</feature>
<feature type="region of interest" description="Disordered" evidence="1">
    <location>
        <begin position="5124"/>
        <end position="5143"/>
    </location>
</feature>
<feature type="domain" description="GEVED" evidence="3">
    <location>
        <begin position="1689"/>
        <end position="1773"/>
    </location>
</feature>
<feature type="domain" description="GEVED" evidence="3">
    <location>
        <begin position="2058"/>
        <end position="2143"/>
    </location>
</feature>
<feature type="domain" description="GEVED" evidence="3">
    <location>
        <begin position="4637"/>
        <end position="4726"/>
    </location>
</feature>
<keyword evidence="2" id="KW-0732">Signal</keyword>
<feature type="signal peptide" evidence="2">
    <location>
        <begin position="1"/>
        <end position="27"/>
    </location>
</feature>
<feature type="domain" description="GEVED" evidence="3">
    <location>
        <begin position="5714"/>
        <end position="5789"/>
    </location>
</feature>
<feature type="domain" description="GEVED" evidence="3">
    <location>
        <begin position="2808"/>
        <end position="2888"/>
    </location>
</feature>
<dbReference type="InterPro" id="IPR006626">
    <property type="entry name" value="PbH1"/>
</dbReference>
<feature type="domain" description="GEVED" evidence="3">
    <location>
        <begin position="1869"/>
        <end position="1951"/>
    </location>
</feature>
<evidence type="ECO:0000313" key="4">
    <source>
        <dbReference type="EMBL" id="PSX43911.1"/>
    </source>
</evidence>